<organism evidence="1 2">
    <name type="scientific">Dallia pectoralis</name>
    <name type="common">Alaska blackfish</name>
    <dbReference type="NCBI Taxonomy" id="75939"/>
    <lineage>
        <taxon>Eukaryota</taxon>
        <taxon>Metazoa</taxon>
        <taxon>Chordata</taxon>
        <taxon>Craniata</taxon>
        <taxon>Vertebrata</taxon>
        <taxon>Euteleostomi</taxon>
        <taxon>Actinopterygii</taxon>
        <taxon>Neopterygii</taxon>
        <taxon>Teleostei</taxon>
        <taxon>Protacanthopterygii</taxon>
        <taxon>Esociformes</taxon>
        <taxon>Umbridae</taxon>
        <taxon>Dallia</taxon>
    </lineage>
</organism>
<evidence type="ECO:0000313" key="1">
    <source>
        <dbReference type="EMBL" id="KAJ8004530.1"/>
    </source>
</evidence>
<evidence type="ECO:0000313" key="2">
    <source>
        <dbReference type="Proteomes" id="UP001157502"/>
    </source>
</evidence>
<protein>
    <submittedName>
        <fullName evidence="1">Uncharacterized protein</fullName>
    </submittedName>
</protein>
<accession>A0ACC2GLW3</accession>
<reference evidence="1" key="1">
    <citation type="submission" date="2021-05" db="EMBL/GenBank/DDBJ databases">
        <authorList>
            <person name="Pan Q."/>
            <person name="Jouanno E."/>
            <person name="Zahm M."/>
            <person name="Klopp C."/>
            <person name="Cabau C."/>
            <person name="Louis A."/>
            <person name="Berthelot C."/>
            <person name="Parey E."/>
            <person name="Roest Crollius H."/>
            <person name="Montfort J."/>
            <person name="Robinson-Rechavi M."/>
            <person name="Bouchez O."/>
            <person name="Lampietro C."/>
            <person name="Lopez Roques C."/>
            <person name="Donnadieu C."/>
            <person name="Postlethwait J."/>
            <person name="Bobe J."/>
            <person name="Dillon D."/>
            <person name="Chandos A."/>
            <person name="von Hippel F."/>
            <person name="Guiguen Y."/>
        </authorList>
    </citation>
    <scope>NUCLEOTIDE SEQUENCE</scope>
    <source>
        <strain evidence="1">YG-Jan2019</strain>
    </source>
</reference>
<dbReference type="EMBL" id="CM055738">
    <property type="protein sequence ID" value="KAJ8004530.1"/>
    <property type="molecule type" value="Genomic_DNA"/>
</dbReference>
<keyword evidence="2" id="KW-1185">Reference proteome</keyword>
<name>A0ACC2GLW3_DALPE</name>
<gene>
    <name evidence="1" type="ORF">DPEC_G00137230</name>
</gene>
<proteinExistence type="predicted"/>
<comment type="caution">
    <text evidence="1">The sequence shown here is derived from an EMBL/GenBank/DDBJ whole genome shotgun (WGS) entry which is preliminary data.</text>
</comment>
<dbReference type="Proteomes" id="UP001157502">
    <property type="component" value="Chromosome 11"/>
</dbReference>
<sequence length="293" mass="32076">MATSRHTQAPPIVSSSRATHSLATSPAPTTTARKQYGLRRPTHRSTLPPQFAGGEDNYEDESEEVTEKPVTLCDFDPCLHMQRPCPEVRESKGQSCRCPGLTLPSVTPDPVVALEVWRMWPEAVSVRWCAPYSFVSEFGVWALGNDGGVLTNTSVSSWSRQASVFGLEPGRRYDVCVRAANRAGTSRRRCVSVSLPVAAETAALYVLAGLCSALVMVVIVMCACLHCHRKKGSGSGTRALYDVQKHTLRAPRLTRLVSIPNPAYRHSDVRVVPLTAHARHTNKDQLTSSNNIR</sequence>